<dbReference type="PANTHER" id="PTHR39164:SF1">
    <property type="entry name" value="PROTEIN CCDC"/>
    <property type="match status" value="1"/>
</dbReference>
<protein>
    <recommendedName>
        <fullName evidence="4">Membrane protein CcdC involved in cytochrome C biogenesis</fullName>
    </recommendedName>
</protein>
<evidence type="ECO:0000256" key="1">
    <source>
        <dbReference type="SAM" id="Phobius"/>
    </source>
</evidence>
<accession>A0ABN7ZZ99</accession>
<proteinExistence type="predicted"/>
<dbReference type="InterPro" id="IPR058247">
    <property type="entry name" value="DUF1453"/>
</dbReference>
<dbReference type="InterPro" id="IPR031306">
    <property type="entry name" value="CcdC"/>
</dbReference>
<keyword evidence="1" id="KW-0472">Membrane</keyword>
<keyword evidence="3" id="KW-1185">Reference proteome</keyword>
<evidence type="ECO:0008006" key="4">
    <source>
        <dbReference type="Google" id="ProtNLM"/>
    </source>
</evidence>
<keyword evidence="1" id="KW-1133">Transmembrane helix</keyword>
<feature type="transmembrane region" description="Helical" evidence="1">
    <location>
        <begin position="126"/>
        <end position="146"/>
    </location>
</feature>
<feature type="transmembrane region" description="Helical" evidence="1">
    <location>
        <begin position="58"/>
        <end position="78"/>
    </location>
</feature>
<comment type="caution">
    <text evidence="2">The sequence shown here is derived from an EMBL/GenBank/DDBJ whole genome shotgun (WGS) entry which is preliminary data.</text>
</comment>
<feature type="transmembrane region" description="Helical" evidence="1">
    <location>
        <begin position="98"/>
        <end position="114"/>
    </location>
</feature>
<dbReference type="Pfam" id="PF07301">
    <property type="entry name" value="DUF1453"/>
    <property type="match status" value="1"/>
</dbReference>
<organism evidence="2 3">
    <name type="scientific">Bacillus rhizoplanae</name>
    <dbReference type="NCBI Taxonomy" id="2880966"/>
    <lineage>
        <taxon>Bacteria</taxon>
        <taxon>Bacillati</taxon>
        <taxon>Bacillota</taxon>
        <taxon>Bacilli</taxon>
        <taxon>Bacillales</taxon>
        <taxon>Bacillaceae</taxon>
        <taxon>Bacillus</taxon>
    </lineage>
</organism>
<keyword evidence="1" id="KW-0812">Transmembrane</keyword>
<dbReference type="PANTHER" id="PTHR39164">
    <property type="entry name" value="PROTEIN CCDC"/>
    <property type="match status" value="1"/>
</dbReference>
<dbReference type="RefSeq" id="WP_302850614.1">
    <property type="nucleotide sequence ID" value="NZ_CAKJTI010000021.1"/>
</dbReference>
<feature type="transmembrane region" description="Helical" evidence="1">
    <location>
        <begin position="34"/>
        <end position="52"/>
    </location>
</feature>
<dbReference type="EMBL" id="CAKJTI010000021">
    <property type="protein sequence ID" value="CAG9614037.1"/>
    <property type="molecule type" value="Genomic_DNA"/>
</dbReference>
<evidence type="ECO:0000313" key="3">
    <source>
        <dbReference type="Proteomes" id="UP000789423"/>
    </source>
</evidence>
<reference evidence="2 3" key="1">
    <citation type="submission" date="2021-10" db="EMBL/GenBank/DDBJ databases">
        <authorList>
            <person name="Criscuolo A."/>
        </authorList>
    </citation>
    <scope>NUCLEOTIDE SEQUENCE [LARGE SCALE GENOMIC DNA]</scope>
    <source>
        <strain evidence="3">CIP 111899</strain>
    </source>
</reference>
<sequence>MNSSSFYSIVIIIAALVLWRRTRAMYCPIKGNGIRLLLPILFLLLPSLFIILNPNVHAAAWEWICAAIFGFLLSIPLIGTTNYELRSDQHIYAVRNKSFIITFLIVFIVRFLLRDYLKWLGPETEVALFMTVALGYILPWRIISFIKFRQLYKSRIRTNDNIDFR</sequence>
<gene>
    <name evidence="2" type="ORF">BACCIP111899_03264</name>
</gene>
<feature type="transmembrane region" description="Helical" evidence="1">
    <location>
        <begin position="6"/>
        <end position="22"/>
    </location>
</feature>
<evidence type="ECO:0000313" key="2">
    <source>
        <dbReference type="EMBL" id="CAG9614037.1"/>
    </source>
</evidence>
<dbReference type="Proteomes" id="UP000789423">
    <property type="component" value="Unassembled WGS sequence"/>
</dbReference>
<name>A0ABN7ZZ99_9BACI</name>